<sequence>LVARFDFSWGSPDYHQETLENLKIAVKSTKKLCAVCSFLICFECIFYHL</sequence>
<organism evidence="1">
    <name type="scientific">Cucumis melo</name>
    <name type="common">Muskmelon</name>
    <dbReference type="NCBI Taxonomy" id="3656"/>
    <lineage>
        <taxon>Eukaryota</taxon>
        <taxon>Viridiplantae</taxon>
        <taxon>Streptophyta</taxon>
        <taxon>Embryophyta</taxon>
        <taxon>Tracheophyta</taxon>
        <taxon>Spermatophyta</taxon>
        <taxon>Magnoliopsida</taxon>
        <taxon>eudicotyledons</taxon>
        <taxon>Gunneridae</taxon>
        <taxon>Pentapetalae</taxon>
        <taxon>rosids</taxon>
        <taxon>fabids</taxon>
        <taxon>Cucurbitales</taxon>
        <taxon>Cucurbitaceae</taxon>
        <taxon>Benincaseae</taxon>
        <taxon>Cucumis</taxon>
    </lineage>
</organism>
<protein>
    <submittedName>
        <fullName evidence="1">Uncharacterized protein</fullName>
    </submittedName>
</protein>
<proteinExistence type="predicted"/>
<reference evidence="1" key="1">
    <citation type="submission" date="2023-03" db="UniProtKB">
        <authorList>
            <consortium name="EnsemblPlants"/>
        </authorList>
    </citation>
    <scope>IDENTIFICATION</scope>
</reference>
<dbReference type="InterPro" id="IPR040442">
    <property type="entry name" value="Pyrv_kinase-like_dom_sf"/>
</dbReference>
<dbReference type="Gramene" id="MELO3C027477.2.1">
    <property type="protein sequence ID" value="MELO3C027477.2.1"/>
    <property type="gene ID" value="MELO3C027477.2"/>
</dbReference>
<evidence type="ECO:0000313" key="1">
    <source>
        <dbReference type="EnsemblPlants" id="MELO3C027477.2.1"/>
    </source>
</evidence>
<dbReference type="Gene3D" id="3.20.20.60">
    <property type="entry name" value="Phosphoenolpyruvate-binding domains"/>
    <property type="match status" value="1"/>
</dbReference>
<dbReference type="AlphaFoldDB" id="A0A9I9E2G6"/>
<accession>A0A9I9E2G6</accession>
<dbReference type="EnsemblPlants" id="MELO3C027477.2.1">
    <property type="protein sequence ID" value="MELO3C027477.2.1"/>
    <property type="gene ID" value="MELO3C027477.2"/>
</dbReference>
<name>A0A9I9E2G6_CUCME</name>